<proteinExistence type="predicted"/>
<sequence length="34" mass="4105">MKTSFSRRMHRMIPPCCMPQPQNMRHRDTDSSLK</sequence>
<organism evidence="2">
    <name type="scientific">gut metagenome</name>
    <dbReference type="NCBI Taxonomy" id="749906"/>
    <lineage>
        <taxon>unclassified sequences</taxon>
        <taxon>metagenomes</taxon>
        <taxon>organismal metagenomes</taxon>
    </lineage>
</organism>
<feature type="compositionally biased region" description="Basic and acidic residues" evidence="1">
    <location>
        <begin position="25"/>
        <end position="34"/>
    </location>
</feature>
<comment type="caution">
    <text evidence="2">The sequence shown here is derived from an EMBL/GenBank/DDBJ whole genome shotgun (WGS) entry which is preliminary data.</text>
</comment>
<accession>J9GH63</accession>
<feature type="region of interest" description="Disordered" evidence="1">
    <location>
        <begin position="1"/>
        <end position="34"/>
    </location>
</feature>
<evidence type="ECO:0000256" key="1">
    <source>
        <dbReference type="SAM" id="MobiDB-lite"/>
    </source>
</evidence>
<protein>
    <submittedName>
        <fullName evidence="2">Uncharacterized protein</fullName>
    </submittedName>
</protein>
<evidence type="ECO:0000313" key="2">
    <source>
        <dbReference type="EMBL" id="EJX01188.1"/>
    </source>
</evidence>
<gene>
    <name evidence="2" type="ORF">EVA_10704</name>
</gene>
<dbReference type="AlphaFoldDB" id="J9GH63"/>
<feature type="compositionally biased region" description="Basic residues" evidence="1">
    <location>
        <begin position="1"/>
        <end position="11"/>
    </location>
</feature>
<name>J9GH63_9ZZZZ</name>
<reference evidence="2" key="1">
    <citation type="journal article" date="2012" name="PLoS ONE">
        <title>Gene sets for utilization of primary and secondary nutrition supplies in the distal gut of endangered iberian lynx.</title>
        <authorList>
            <person name="Alcaide M."/>
            <person name="Messina E."/>
            <person name="Richter M."/>
            <person name="Bargiela R."/>
            <person name="Peplies J."/>
            <person name="Huws S.A."/>
            <person name="Newbold C.J."/>
            <person name="Golyshin P.N."/>
            <person name="Simon M.A."/>
            <person name="Lopez G."/>
            <person name="Yakimov M.M."/>
            <person name="Ferrer M."/>
        </authorList>
    </citation>
    <scope>NUCLEOTIDE SEQUENCE</scope>
</reference>
<dbReference type="EMBL" id="AMCI01003062">
    <property type="protein sequence ID" value="EJX01188.1"/>
    <property type="molecule type" value="Genomic_DNA"/>
</dbReference>